<protein>
    <submittedName>
        <fullName evidence="3">DUF148 domain-containing protein</fullName>
    </submittedName>
</protein>
<reference evidence="3" key="2">
    <citation type="submission" date="2020-10" db="UniProtKB">
        <authorList>
            <consortium name="WormBaseParasite"/>
        </authorList>
    </citation>
    <scope>IDENTIFICATION</scope>
</reference>
<dbReference type="WBParaSite" id="Pan_g11399.t1">
    <property type="protein sequence ID" value="Pan_g11399.t1"/>
    <property type="gene ID" value="Pan_g11399"/>
</dbReference>
<sequence length="147" mass="16522">MLPGALVIFLLHTVNSQSAVNCTGYTPQQNFTMSDNEIWRWVKFSNEIENPNSTLTQTQVNAMLDAFIPTMDCQSQLELERVKNIRYNLSPAAQTVYLEKIKPIKDNGSLTFAQARDQINTIIHDITDSTVRDALLAKENAGYGLLD</sequence>
<evidence type="ECO:0000313" key="3">
    <source>
        <dbReference type="WBParaSite" id="Pan_g11399.t1"/>
    </source>
</evidence>
<dbReference type="Proteomes" id="UP000492821">
    <property type="component" value="Unassembled WGS sequence"/>
</dbReference>
<reference evidence="2" key="1">
    <citation type="journal article" date="2013" name="Genetics">
        <title>The draft genome and transcriptome of Panagrellus redivivus are shaped by the harsh demands of a free-living lifestyle.</title>
        <authorList>
            <person name="Srinivasan J."/>
            <person name="Dillman A.R."/>
            <person name="Macchietto M.G."/>
            <person name="Heikkinen L."/>
            <person name="Lakso M."/>
            <person name="Fracchia K.M."/>
            <person name="Antoshechkin I."/>
            <person name="Mortazavi A."/>
            <person name="Wong G."/>
            <person name="Sternberg P.W."/>
        </authorList>
    </citation>
    <scope>NUCLEOTIDE SEQUENCE [LARGE SCALE GENOMIC DNA]</scope>
    <source>
        <strain evidence="2">MT8872</strain>
    </source>
</reference>
<dbReference type="AlphaFoldDB" id="A0A7E4UPY2"/>
<keyword evidence="1" id="KW-0732">Signal</keyword>
<name>A0A7E4UPY2_PANRE</name>
<evidence type="ECO:0000313" key="2">
    <source>
        <dbReference type="Proteomes" id="UP000492821"/>
    </source>
</evidence>
<accession>A0A7E4UPY2</accession>
<feature type="chain" id="PRO_5028899867" evidence="1">
    <location>
        <begin position="17"/>
        <end position="147"/>
    </location>
</feature>
<proteinExistence type="predicted"/>
<feature type="signal peptide" evidence="1">
    <location>
        <begin position="1"/>
        <end position="16"/>
    </location>
</feature>
<keyword evidence="2" id="KW-1185">Reference proteome</keyword>
<evidence type="ECO:0000256" key="1">
    <source>
        <dbReference type="SAM" id="SignalP"/>
    </source>
</evidence>
<organism evidence="2 3">
    <name type="scientific">Panagrellus redivivus</name>
    <name type="common">Microworm</name>
    <dbReference type="NCBI Taxonomy" id="6233"/>
    <lineage>
        <taxon>Eukaryota</taxon>
        <taxon>Metazoa</taxon>
        <taxon>Ecdysozoa</taxon>
        <taxon>Nematoda</taxon>
        <taxon>Chromadorea</taxon>
        <taxon>Rhabditida</taxon>
        <taxon>Tylenchina</taxon>
        <taxon>Panagrolaimomorpha</taxon>
        <taxon>Panagrolaimoidea</taxon>
        <taxon>Panagrolaimidae</taxon>
        <taxon>Panagrellus</taxon>
    </lineage>
</organism>